<accession>A0A195D2D7</accession>
<dbReference type="Proteomes" id="UP000078542">
    <property type="component" value="Unassembled WGS sequence"/>
</dbReference>
<dbReference type="PANTHER" id="PTHR21719:SF1">
    <property type="entry name" value="FI06402P-RELATED"/>
    <property type="match status" value="1"/>
</dbReference>
<feature type="domain" description="Platelet-derived growth factor (PDGF) family profile" evidence="2">
    <location>
        <begin position="120"/>
        <end position="232"/>
    </location>
</feature>
<evidence type="ECO:0000256" key="1">
    <source>
        <dbReference type="SAM" id="MobiDB-lite"/>
    </source>
</evidence>
<dbReference type="STRING" id="456900.A0A195D2D7"/>
<protein>
    <recommendedName>
        <fullName evidence="2">Platelet-derived growth factor (PDGF) family profile domain-containing protein</fullName>
    </recommendedName>
</protein>
<dbReference type="Gene3D" id="2.10.90.10">
    <property type="entry name" value="Cystine-knot cytokines"/>
    <property type="match status" value="1"/>
</dbReference>
<dbReference type="InterPro" id="IPR029034">
    <property type="entry name" value="Cystine-knot_cytokine"/>
</dbReference>
<evidence type="ECO:0000259" key="2">
    <source>
        <dbReference type="PROSITE" id="PS50278"/>
    </source>
</evidence>
<reference evidence="3 4" key="1">
    <citation type="submission" date="2016-03" db="EMBL/GenBank/DDBJ databases">
        <title>Cyphomyrmex costatus WGS genome.</title>
        <authorList>
            <person name="Nygaard S."/>
            <person name="Hu H."/>
            <person name="Boomsma J."/>
            <person name="Zhang G."/>
        </authorList>
    </citation>
    <scope>NUCLEOTIDE SEQUENCE [LARGE SCALE GENOMIC DNA]</scope>
    <source>
        <strain evidence="3">MS0001</strain>
        <tissue evidence="3">Whole body</tissue>
    </source>
</reference>
<feature type="compositionally biased region" description="Acidic residues" evidence="1">
    <location>
        <begin position="20"/>
        <end position="32"/>
    </location>
</feature>
<dbReference type="PANTHER" id="PTHR21719">
    <property type="entry name" value="FI06402P-RELATED"/>
    <property type="match status" value="1"/>
</dbReference>
<name>A0A195D2D7_9HYME</name>
<dbReference type="GO" id="GO:0035099">
    <property type="term" value="P:hemocyte migration"/>
    <property type="evidence" value="ECO:0007669"/>
    <property type="project" value="TreeGrafter"/>
</dbReference>
<dbReference type="Pfam" id="PF00341">
    <property type="entry name" value="PDGF"/>
    <property type="match status" value="1"/>
</dbReference>
<dbReference type="AlphaFoldDB" id="A0A195D2D7"/>
<keyword evidence="4" id="KW-1185">Reference proteome</keyword>
<evidence type="ECO:0000313" key="3">
    <source>
        <dbReference type="EMBL" id="KYN06544.1"/>
    </source>
</evidence>
<gene>
    <name evidence="3" type="ORF">ALC62_02623</name>
</gene>
<feature type="region of interest" description="Disordered" evidence="1">
    <location>
        <begin position="15"/>
        <end position="62"/>
    </location>
</feature>
<dbReference type="InterPro" id="IPR000072">
    <property type="entry name" value="PDGF/VEGF_dom"/>
</dbReference>
<feature type="compositionally biased region" description="Low complexity" evidence="1">
    <location>
        <begin position="35"/>
        <end position="44"/>
    </location>
</feature>
<sequence length="262" mass="29990">MRQLALSSQNHAELLHVQDYTDDDNGEEDETDAFTTSTTTTTTTPKPSLNQHYNYKDPRAYDSGTGAQYNGYQAKNDYPPMSAHSVHKWQSLGTREGVKETRSNMQQYNKNGKSAEIREALQHAIKVNKEGSCQWPRARVIPVRDVYPSPSTTYIPHCAILHRCSDDTGCCRSEALTCVPKHSHRVELSFYHPGIMQMTHDDRKRMEAQLHNLMGQEKYRRFYEHRCRNVLQGIIFQLRHGAAIRFLLASASNKPHKTKKVG</sequence>
<dbReference type="EMBL" id="KQ977004">
    <property type="protein sequence ID" value="KYN06544.1"/>
    <property type="molecule type" value="Genomic_DNA"/>
</dbReference>
<organism evidence="3 4">
    <name type="scientific">Cyphomyrmex costatus</name>
    <dbReference type="NCBI Taxonomy" id="456900"/>
    <lineage>
        <taxon>Eukaryota</taxon>
        <taxon>Metazoa</taxon>
        <taxon>Ecdysozoa</taxon>
        <taxon>Arthropoda</taxon>
        <taxon>Hexapoda</taxon>
        <taxon>Insecta</taxon>
        <taxon>Pterygota</taxon>
        <taxon>Neoptera</taxon>
        <taxon>Endopterygota</taxon>
        <taxon>Hymenoptera</taxon>
        <taxon>Apocrita</taxon>
        <taxon>Aculeata</taxon>
        <taxon>Formicoidea</taxon>
        <taxon>Formicidae</taxon>
        <taxon>Myrmicinae</taxon>
        <taxon>Cyphomyrmex</taxon>
    </lineage>
</organism>
<dbReference type="SUPFAM" id="SSF57501">
    <property type="entry name" value="Cystine-knot cytokines"/>
    <property type="match status" value="1"/>
</dbReference>
<dbReference type="GO" id="GO:0008083">
    <property type="term" value="F:growth factor activity"/>
    <property type="evidence" value="ECO:0007669"/>
    <property type="project" value="InterPro"/>
</dbReference>
<proteinExistence type="predicted"/>
<dbReference type="GO" id="GO:0016020">
    <property type="term" value="C:membrane"/>
    <property type="evidence" value="ECO:0007669"/>
    <property type="project" value="InterPro"/>
</dbReference>
<dbReference type="PROSITE" id="PS50278">
    <property type="entry name" value="PDGF_2"/>
    <property type="match status" value="1"/>
</dbReference>
<evidence type="ECO:0000313" key="4">
    <source>
        <dbReference type="Proteomes" id="UP000078542"/>
    </source>
</evidence>